<keyword evidence="6" id="KW-0175">Coiled coil</keyword>
<gene>
    <name evidence="9" type="ORF">HRR80_003627</name>
</gene>
<evidence type="ECO:0000259" key="8">
    <source>
        <dbReference type="PROSITE" id="PS50048"/>
    </source>
</evidence>
<feature type="compositionally biased region" description="Polar residues" evidence="7">
    <location>
        <begin position="657"/>
        <end position="689"/>
    </location>
</feature>
<keyword evidence="5" id="KW-0539">Nucleus</keyword>
<dbReference type="SMART" id="SM00066">
    <property type="entry name" value="GAL4"/>
    <property type="match status" value="1"/>
</dbReference>
<dbReference type="Proteomes" id="UP001161757">
    <property type="component" value="Unassembled WGS sequence"/>
</dbReference>
<dbReference type="EMBL" id="JAJGCB010000005">
    <property type="protein sequence ID" value="KAJ8992528.1"/>
    <property type="molecule type" value="Genomic_DNA"/>
</dbReference>
<evidence type="ECO:0000313" key="9">
    <source>
        <dbReference type="EMBL" id="KAJ8992528.1"/>
    </source>
</evidence>
<dbReference type="GO" id="GO:0006351">
    <property type="term" value="P:DNA-templated transcription"/>
    <property type="evidence" value="ECO:0007669"/>
    <property type="project" value="InterPro"/>
</dbReference>
<feature type="compositionally biased region" description="Pro residues" evidence="7">
    <location>
        <begin position="730"/>
        <end position="742"/>
    </location>
</feature>
<dbReference type="Pfam" id="PF04082">
    <property type="entry name" value="Fungal_trans"/>
    <property type="match status" value="1"/>
</dbReference>
<evidence type="ECO:0000256" key="7">
    <source>
        <dbReference type="SAM" id="MobiDB-lite"/>
    </source>
</evidence>
<proteinExistence type="predicted"/>
<feature type="region of interest" description="Disordered" evidence="7">
    <location>
        <begin position="722"/>
        <end position="742"/>
    </location>
</feature>
<feature type="region of interest" description="Disordered" evidence="7">
    <location>
        <begin position="641"/>
        <end position="709"/>
    </location>
</feature>
<name>A0AAN6EWG7_EXODE</name>
<dbReference type="InterPro" id="IPR050987">
    <property type="entry name" value="AtrR-like"/>
</dbReference>
<feature type="compositionally biased region" description="Low complexity" evidence="7">
    <location>
        <begin position="821"/>
        <end position="831"/>
    </location>
</feature>
<dbReference type="PANTHER" id="PTHR46910:SF4">
    <property type="entry name" value="ZN(2)-C6 FUNGAL-TYPE DOMAIN-CONTAINING PROTEIN"/>
    <property type="match status" value="1"/>
</dbReference>
<dbReference type="InterPro" id="IPR001138">
    <property type="entry name" value="Zn2Cys6_DnaBD"/>
</dbReference>
<dbReference type="GO" id="GO:0000981">
    <property type="term" value="F:DNA-binding transcription factor activity, RNA polymerase II-specific"/>
    <property type="evidence" value="ECO:0007669"/>
    <property type="project" value="InterPro"/>
</dbReference>
<dbReference type="SUPFAM" id="SSF57701">
    <property type="entry name" value="Zn2/Cys6 DNA-binding domain"/>
    <property type="match status" value="1"/>
</dbReference>
<comment type="caution">
    <text evidence="9">The sequence shown here is derived from an EMBL/GenBank/DDBJ whole genome shotgun (WGS) entry which is preliminary data.</text>
</comment>
<evidence type="ECO:0000256" key="4">
    <source>
        <dbReference type="ARBA" id="ARBA00023163"/>
    </source>
</evidence>
<feature type="domain" description="Zn(2)-C6 fungal-type" evidence="8">
    <location>
        <begin position="50"/>
        <end position="80"/>
    </location>
</feature>
<dbReference type="CDD" id="cd12148">
    <property type="entry name" value="fungal_TF_MHR"/>
    <property type="match status" value="1"/>
</dbReference>
<evidence type="ECO:0000256" key="5">
    <source>
        <dbReference type="ARBA" id="ARBA00023242"/>
    </source>
</evidence>
<keyword evidence="1" id="KW-0479">Metal-binding</keyword>
<evidence type="ECO:0000256" key="1">
    <source>
        <dbReference type="ARBA" id="ARBA00022723"/>
    </source>
</evidence>
<feature type="compositionally biased region" description="Gly residues" evidence="7">
    <location>
        <begin position="832"/>
        <end position="841"/>
    </location>
</feature>
<dbReference type="PROSITE" id="PS50048">
    <property type="entry name" value="ZN2_CY6_FUNGAL_2"/>
    <property type="match status" value="1"/>
</dbReference>
<keyword evidence="4" id="KW-0804">Transcription</keyword>
<dbReference type="GO" id="GO:0003677">
    <property type="term" value="F:DNA binding"/>
    <property type="evidence" value="ECO:0007669"/>
    <property type="project" value="UniProtKB-KW"/>
</dbReference>
<protein>
    <recommendedName>
        <fullName evidence="8">Zn(2)-C6 fungal-type domain-containing protein</fullName>
    </recommendedName>
</protein>
<dbReference type="Gene3D" id="4.10.240.10">
    <property type="entry name" value="Zn(2)-C6 fungal-type DNA-binding domain"/>
    <property type="match status" value="1"/>
</dbReference>
<reference evidence="9" key="1">
    <citation type="submission" date="2023-01" db="EMBL/GenBank/DDBJ databases">
        <title>Exophiala dermititidis isolated from Cystic Fibrosis Patient.</title>
        <authorList>
            <person name="Kurbessoian T."/>
            <person name="Crocker A."/>
            <person name="Murante D."/>
            <person name="Hogan D.A."/>
            <person name="Stajich J.E."/>
        </authorList>
    </citation>
    <scope>NUCLEOTIDE SEQUENCE</scope>
    <source>
        <strain evidence="9">Ex8</strain>
    </source>
</reference>
<dbReference type="Pfam" id="PF00172">
    <property type="entry name" value="Zn_clus"/>
    <property type="match status" value="1"/>
</dbReference>
<feature type="coiled-coil region" evidence="6">
    <location>
        <begin position="87"/>
        <end position="114"/>
    </location>
</feature>
<dbReference type="AlphaFoldDB" id="A0AAN6EWG7"/>
<dbReference type="InterPro" id="IPR036864">
    <property type="entry name" value="Zn2-C6_fun-type_DNA-bd_sf"/>
</dbReference>
<evidence type="ECO:0000256" key="3">
    <source>
        <dbReference type="ARBA" id="ARBA00023125"/>
    </source>
</evidence>
<keyword evidence="3" id="KW-0238">DNA-binding</keyword>
<evidence type="ECO:0000256" key="2">
    <source>
        <dbReference type="ARBA" id="ARBA00023015"/>
    </source>
</evidence>
<dbReference type="CDD" id="cd00067">
    <property type="entry name" value="GAL4"/>
    <property type="match status" value="1"/>
</dbReference>
<dbReference type="GO" id="GO:0008270">
    <property type="term" value="F:zinc ion binding"/>
    <property type="evidence" value="ECO:0007669"/>
    <property type="project" value="InterPro"/>
</dbReference>
<dbReference type="PANTHER" id="PTHR46910">
    <property type="entry name" value="TRANSCRIPTION FACTOR PDR1"/>
    <property type="match status" value="1"/>
</dbReference>
<feature type="region of interest" description="Disordered" evidence="7">
    <location>
        <begin position="1"/>
        <end position="33"/>
    </location>
</feature>
<dbReference type="InterPro" id="IPR007219">
    <property type="entry name" value="XnlR_reg_dom"/>
</dbReference>
<evidence type="ECO:0000256" key="6">
    <source>
        <dbReference type="SAM" id="Coils"/>
    </source>
</evidence>
<keyword evidence="2" id="KW-0805">Transcription regulation</keyword>
<accession>A0AAN6EWG7</accession>
<feature type="region of interest" description="Disordered" evidence="7">
    <location>
        <begin position="821"/>
        <end position="843"/>
    </location>
</feature>
<dbReference type="PROSITE" id="PS00463">
    <property type="entry name" value="ZN2_CY6_FUNGAL_1"/>
    <property type="match status" value="1"/>
</dbReference>
<evidence type="ECO:0000313" key="10">
    <source>
        <dbReference type="Proteomes" id="UP001161757"/>
    </source>
</evidence>
<organism evidence="9 10">
    <name type="scientific">Exophiala dermatitidis</name>
    <name type="common">Black yeast-like fungus</name>
    <name type="synonym">Wangiella dermatitidis</name>
    <dbReference type="NCBI Taxonomy" id="5970"/>
    <lineage>
        <taxon>Eukaryota</taxon>
        <taxon>Fungi</taxon>
        <taxon>Dikarya</taxon>
        <taxon>Ascomycota</taxon>
        <taxon>Pezizomycotina</taxon>
        <taxon>Eurotiomycetes</taxon>
        <taxon>Chaetothyriomycetidae</taxon>
        <taxon>Chaetothyriales</taxon>
        <taxon>Herpotrichiellaceae</taxon>
        <taxon>Exophiala</taxon>
    </lineage>
</organism>
<sequence length="874" mass="97779">MDTPPVKRSSPPSADRGRPSKRIKTLNEEPAQYSDAVRKKLAATSRTGQACDRCKERKMKCDADPMACQPCRQKGLRCYTTDRVTGHARERGESDRAENELLFLREQLAAYQHRYGPLQRYDPKELPVPATPKESAPVVVPYPTASVPDSRYVGWPAPDNSEPLRSGPVKGTLVDIMDGTIDIAAWDCEMMRDYHPDMRNRFNLSRTSIYNTIAGYQRVEDPKLPPREEALRDANHFLVIMSQYVPIVHRPSFLELVHKFYDHPALMTPAERVQVIMVFAIIAHQTAVRNHYHSLEKFEDSHRYLHYALGFYRDLWHDRSLSSMQAMALIILHFRNLPKPGVSWTYSNKVLVRAMELEYHRDPDKIELPEGETDLLSKELRKRVFHSILGICVTTGCRVGLPAPWQFQHIDIPLPKPIKDSELSKHGIVAPLSGHCEFWPCIHLAKLLPLLTELHNNVIAVRKPAADYLRTVHALNTKINAWRQDWDESIKGETKHVNLSVATHLMDTWAAEYQLNLHHPVCCTSEDPEVQERHLDICHKAAKRLLQNFHILSSKYKGVDFTWHSTLAYATGFGVTLYVYRRRKTALSVEQFDVMRNELKGWISLMAYADLVLRTHNHLQRLFQPRVQALEEEYRRLMVDVAPKPPLSNNNNNTTSRQSHTPSFMPVNGSSISLSQKLGPQNLNHSKPSLNLGIGGSPAPHHPLPRHKKTLPQPLLMHAQIRPQSQPQSPSNPLPPPQQWPPLSIPFLAQPGHHPVAGVNGAVNGTGTSPVSPMFSSPFSPSPATGLATLASPLTGQSNVPTSLASLLNDSAGLYVSYPAPAPSRAPSNGLDGSGSGGGTGEDPLMIFSPGHYLAGPSPHGWPLISMPDGQQSQ</sequence>